<dbReference type="Pfam" id="PF24727">
    <property type="entry name" value="DUF7679"/>
    <property type="match status" value="1"/>
</dbReference>
<proteinExistence type="predicted"/>
<organism evidence="1 2">
    <name type="scientific">Streptococcus cuniculipharyngis</name>
    <dbReference type="NCBI Taxonomy" id="1562651"/>
    <lineage>
        <taxon>Bacteria</taxon>
        <taxon>Bacillati</taxon>
        <taxon>Bacillota</taxon>
        <taxon>Bacilli</taxon>
        <taxon>Lactobacillales</taxon>
        <taxon>Streptococcaceae</taxon>
        <taxon>Streptococcus</taxon>
    </lineage>
</organism>
<protein>
    <submittedName>
        <fullName evidence="1">Uncharacterized protein</fullName>
    </submittedName>
</protein>
<evidence type="ECO:0000313" key="1">
    <source>
        <dbReference type="EMBL" id="TWS98931.1"/>
    </source>
</evidence>
<comment type="caution">
    <text evidence="1">The sequence shown here is derived from an EMBL/GenBank/DDBJ whole genome shotgun (WGS) entry which is preliminary data.</text>
</comment>
<dbReference type="AlphaFoldDB" id="A0A5C5SG98"/>
<name>A0A5C5SG98_9STRE</name>
<accession>A0A5C5SG98</accession>
<dbReference type="OrthoDB" id="2329079at2"/>
<reference evidence="1 2" key="1">
    <citation type="submission" date="2019-08" db="EMBL/GenBank/DDBJ databases">
        <authorList>
            <person name="Lei W."/>
        </authorList>
    </citation>
    <scope>NUCLEOTIDE SEQUENCE [LARGE SCALE GENOMIC DNA]</scope>
    <source>
        <strain evidence="1 2">CCUG 66496</strain>
    </source>
</reference>
<gene>
    <name evidence="1" type="ORF">FRX57_01645</name>
</gene>
<dbReference type="RefSeq" id="WP_146565986.1">
    <property type="nucleotide sequence ID" value="NZ_VOHL01000001.1"/>
</dbReference>
<dbReference type="InterPro" id="IPR056096">
    <property type="entry name" value="DUF7679"/>
</dbReference>
<evidence type="ECO:0000313" key="2">
    <source>
        <dbReference type="Proteomes" id="UP000317430"/>
    </source>
</evidence>
<dbReference type="Proteomes" id="UP000317430">
    <property type="component" value="Unassembled WGS sequence"/>
</dbReference>
<sequence>MARKKKIFYVKVETLKGQEKIFQLPKDLQRPVLIYYWENPGKWSGFLHNALINVPVDDYTEANNYQPRIELARVTAFFYRYKEQQKRTRGQFLVEDNWQTRGWRHFWQSLRFVQHDYPWWNKFSLFWDYYRWRRAWRRGNLANNESTKS</sequence>
<keyword evidence="2" id="KW-1185">Reference proteome</keyword>
<dbReference type="EMBL" id="VOHL01000001">
    <property type="protein sequence ID" value="TWS98931.1"/>
    <property type="molecule type" value="Genomic_DNA"/>
</dbReference>